<evidence type="ECO:0000313" key="2">
    <source>
        <dbReference type="Proteomes" id="UP001396334"/>
    </source>
</evidence>
<protein>
    <submittedName>
        <fullName evidence="1">Uncharacterized protein</fullName>
    </submittedName>
</protein>
<keyword evidence="2" id="KW-1185">Reference proteome</keyword>
<reference evidence="1 2" key="1">
    <citation type="journal article" date="2024" name="G3 (Bethesda)">
        <title>Genome assembly of Hibiscus sabdariffa L. provides insights into metabolisms of medicinal natural products.</title>
        <authorList>
            <person name="Kim T."/>
        </authorList>
    </citation>
    <scope>NUCLEOTIDE SEQUENCE [LARGE SCALE GENOMIC DNA]</scope>
    <source>
        <strain evidence="1">TK-2024</strain>
        <tissue evidence="1">Old leaves</tissue>
    </source>
</reference>
<proteinExistence type="predicted"/>
<sequence length="96" mass="10445">MSRSDIGGPQSFFLAFVTSADASLFSHRLKVSMLPLDTRLSVRHSGKLLFSGDSHAYYLWLFIGPLVVAPSPFDPQVISWGLGSSKTTSIAHCDES</sequence>
<name>A0ABR2QK99_9ROSI</name>
<organism evidence="1 2">
    <name type="scientific">Hibiscus sabdariffa</name>
    <name type="common">roselle</name>
    <dbReference type="NCBI Taxonomy" id="183260"/>
    <lineage>
        <taxon>Eukaryota</taxon>
        <taxon>Viridiplantae</taxon>
        <taxon>Streptophyta</taxon>
        <taxon>Embryophyta</taxon>
        <taxon>Tracheophyta</taxon>
        <taxon>Spermatophyta</taxon>
        <taxon>Magnoliopsida</taxon>
        <taxon>eudicotyledons</taxon>
        <taxon>Gunneridae</taxon>
        <taxon>Pentapetalae</taxon>
        <taxon>rosids</taxon>
        <taxon>malvids</taxon>
        <taxon>Malvales</taxon>
        <taxon>Malvaceae</taxon>
        <taxon>Malvoideae</taxon>
        <taxon>Hibiscus</taxon>
    </lineage>
</organism>
<accession>A0ABR2QK99</accession>
<dbReference type="EMBL" id="JBBPBN010000036">
    <property type="protein sequence ID" value="KAK9000939.1"/>
    <property type="molecule type" value="Genomic_DNA"/>
</dbReference>
<evidence type="ECO:0000313" key="1">
    <source>
        <dbReference type="EMBL" id="KAK9000939.1"/>
    </source>
</evidence>
<comment type="caution">
    <text evidence="1">The sequence shown here is derived from an EMBL/GenBank/DDBJ whole genome shotgun (WGS) entry which is preliminary data.</text>
</comment>
<dbReference type="Proteomes" id="UP001396334">
    <property type="component" value="Unassembled WGS sequence"/>
</dbReference>
<gene>
    <name evidence="1" type="ORF">V6N11_082735</name>
</gene>